<dbReference type="SUPFAM" id="SSF55856">
    <property type="entry name" value="Cytochrome b5-like heme/steroid binding domain"/>
    <property type="match status" value="1"/>
</dbReference>
<accession>A0A168AKA2</accession>
<evidence type="ECO:0000256" key="2">
    <source>
        <dbReference type="SAM" id="MobiDB-lite"/>
    </source>
</evidence>
<keyword evidence="5" id="KW-1185">Reference proteome</keyword>
<dbReference type="InterPro" id="IPR050577">
    <property type="entry name" value="MAPR/NEUFC/NENF-like"/>
</dbReference>
<dbReference type="InterPro" id="IPR001199">
    <property type="entry name" value="Cyt_B5-like_heme/steroid-bd"/>
</dbReference>
<dbReference type="PANTHER" id="PTHR10281:SF76">
    <property type="entry name" value="CALCUTTA CUP-RELATED"/>
    <property type="match status" value="1"/>
</dbReference>
<feature type="compositionally biased region" description="Basic and acidic residues" evidence="2">
    <location>
        <begin position="275"/>
        <end position="293"/>
    </location>
</feature>
<dbReference type="OrthoDB" id="10257697at2759"/>
<dbReference type="AlphaFoldDB" id="A0A168AKA2"/>
<feature type="region of interest" description="Disordered" evidence="2">
    <location>
        <begin position="1"/>
        <end position="27"/>
    </location>
</feature>
<proteinExistence type="inferred from homology"/>
<dbReference type="GO" id="GO:0012505">
    <property type="term" value="C:endomembrane system"/>
    <property type="evidence" value="ECO:0007669"/>
    <property type="project" value="TreeGrafter"/>
</dbReference>
<protein>
    <submittedName>
        <fullName evidence="4">Cytochrome b5-like Heme/Steroid binding domain containing protein</fullName>
    </submittedName>
</protein>
<dbReference type="PANTHER" id="PTHR10281">
    <property type="entry name" value="MEMBRANE-ASSOCIATED PROGESTERONE RECEPTOR COMPONENT-RELATED"/>
    <property type="match status" value="1"/>
</dbReference>
<comment type="similarity">
    <text evidence="1">Belongs to the cytochrome b5 family. MAPR subfamily.</text>
</comment>
<evidence type="ECO:0000313" key="4">
    <source>
        <dbReference type="EMBL" id="KZZ94032.1"/>
    </source>
</evidence>
<feature type="compositionally biased region" description="Polar residues" evidence="2">
    <location>
        <begin position="1"/>
        <end position="10"/>
    </location>
</feature>
<comment type="caution">
    <text evidence="4">The sequence shown here is derived from an EMBL/GenBank/DDBJ whole genome shotgun (WGS) entry which is preliminary data.</text>
</comment>
<evidence type="ECO:0000259" key="3">
    <source>
        <dbReference type="SMART" id="SM01117"/>
    </source>
</evidence>
<dbReference type="EMBL" id="AZGZ01000007">
    <property type="protein sequence ID" value="KZZ94032.1"/>
    <property type="molecule type" value="Genomic_DNA"/>
</dbReference>
<dbReference type="SMART" id="SM01117">
    <property type="entry name" value="Cyt-b5"/>
    <property type="match status" value="1"/>
</dbReference>
<dbReference type="Proteomes" id="UP000242877">
    <property type="component" value="Unassembled WGS sequence"/>
</dbReference>
<dbReference type="InterPro" id="IPR036400">
    <property type="entry name" value="Cyt_B5-like_heme/steroid_sf"/>
</dbReference>
<evidence type="ECO:0000256" key="1">
    <source>
        <dbReference type="ARBA" id="ARBA00038357"/>
    </source>
</evidence>
<evidence type="ECO:0000313" key="5">
    <source>
        <dbReference type="Proteomes" id="UP000242877"/>
    </source>
</evidence>
<feature type="domain" description="Cytochrome b5 heme-binding" evidence="3">
    <location>
        <begin position="108"/>
        <end position="186"/>
    </location>
</feature>
<name>A0A168AKA2_9EURO</name>
<dbReference type="VEuPathDB" id="FungiDB:AAP_02125"/>
<dbReference type="GO" id="GO:0016020">
    <property type="term" value="C:membrane"/>
    <property type="evidence" value="ECO:0007669"/>
    <property type="project" value="TreeGrafter"/>
</dbReference>
<sequence>MSASPSSTSDLRPRVEEVTDSEDDIPLAKMKTKIQNEAAQAAETKAAAEEEDEYTGITFVDMLRFIVLAILTSSGLSYLITQESFTWGYKPWAKFHAMRHYFRGPINLTPSQLALYNGTDPSLPIYLAVNGTIFDVTSGARFYGPGAAYHYAAGCEANRAFITGCFQEDRTPDLRGVELLYIPIEDCEETGYSAAGCEEEKLMPAAEKKKRREAELRKAKVYVQKALEGWYRFYDKNDKYFKVGKVIPEPDGAGLKETEGPVPTLCVLAQSQRPKRSEMKKYEEERRSKEAEMAKVTARRAH</sequence>
<gene>
    <name evidence="4" type="ORF">AAP_02125</name>
</gene>
<dbReference type="FunFam" id="3.10.120.10:FF:000018">
    <property type="entry name" value="Heme/steroid binding domain protein, putative"/>
    <property type="match status" value="1"/>
</dbReference>
<feature type="region of interest" description="Disordered" evidence="2">
    <location>
        <begin position="270"/>
        <end position="302"/>
    </location>
</feature>
<reference evidence="4 5" key="1">
    <citation type="journal article" date="2016" name="Genome Biol. Evol.">
        <title>Divergent and convergent evolution of fungal pathogenicity.</title>
        <authorList>
            <person name="Shang Y."/>
            <person name="Xiao G."/>
            <person name="Zheng P."/>
            <person name="Cen K."/>
            <person name="Zhan S."/>
            <person name="Wang C."/>
        </authorList>
    </citation>
    <scope>NUCLEOTIDE SEQUENCE [LARGE SCALE GENOMIC DNA]</scope>
    <source>
        <strain evidence="4 5">ARSEF 7405</strain>
    </source>
</reference>
<dbReference type="Gene3D" id="3.10.120.10">
    <property type="entry name" value="Cytochrome b5-like heme/steroid binding domain"/>
    <property type="match status" value="1"/>
</dbReference>
<organism evidence="4 5">
    <name type="scientific">Ascosphaera apis ARSEF 7405</name>
    <dbReference type="NCBI Taxonomy" id="392613"/>
    <lineage>
        <taxon>Eukaryota</taxon>
        <taxon>Fungi</taxon>
        <taxon>Dikarya</taxon>
        <taxon>Ascomycota</taxon>
        <taxon>Pezizomycotina</taxon>
        <taxon>Eurotiomycetes</taxon>
        <taxon>Eurotiomycetidae</taxon>
        <taxon>Onygenales</taxon>
        <taxon>Ascosphaeraceae</taxon>
        <taxon>Ascosphaera</taxon>
    </lineage>
</organism>
<dbReference type="Pfam" id="PF00173">
    <property type="entry name" value="Cyt-b5"/>
    <property type="match status" value="1"/>
</dbReference>